<comment type="similarity">
    <text evidence="7">Belongs to the TRAP transporter small permease family.</text>
</comment>
<proteinExistence type="inferred from homology"/>
<dbReference type="InterPro" id="IPR055348">
    <property type="entry name" value="DctQ"/>
</dbReference>
<accession>A0ABS6WJ68</accession>
<keyword evidence="10" id="KW-1185">Reference proteome</keyword>
<sequence>MARRFWSTVDTVLIALAGTVLLASILHVTADVAMKYFFAQPIPGTIVYVSNFYMTMIVFLPLASAELRNQHVFVDLWPEQAPRWLDMLGLRFNWALSSAIYFLLAWNTLKDAMRKQAEGEYVLDQSGLVITWPSYYVLPFGFVVIGALLAAKIVKPRLALTADKAQTNG</sequence>
<dbReference type="Pfam" id="PF04290">
    <property type="entry name" value="DctQ"/>
    <property type="match status" value="1"/>
</dbReference>
<comment type="subunit">
    <text evidence="7">The complex comprises the extracytoplasmic solute receptor protein and the two transmembrane proteins.</text>
</comment>
<reference evidence="9" key="1">
    <citation type="submission" date="2021-07" db="EMBL/GenBank/DDBJ databases">
        <title>Pseudohoeflea marina sp. nov. a polyhydroxyalcanoate-producing bacterium.</title>
        <authorList>
            <person name="Zheng W."/>
            <person name="Yu S."/>
            <person name="Huang Y."/>
        </authorList>
    </citation>
    <scope>NUCLEOTIDE SEQUENCE</scope>
    <source>
        <strain evidence="9">DP4N28-3</strain>
    </source>
</reference>
<evidence type="ECO:0000313" key="10">
    <source>
        <dbReference type="Proteomes" id="UP001430804"/>
    </source>
</evidence>
<evidence type="ECO:0000256" key="7">
    <source>
        <dbReference type="RuleBase" id="RU369079"/>
    </source>
</evidence>
<feature type="transmembrane region" description="Helical" evidence="7">
    <location>
        <begin position="88"/>
        <end position="109"/>
    </location>
</feature>
<evidence type="ECO:0000256" key="2">
    <source>
        <dbReference type="ARBA" id="ARBA00022448"/>
    </source>
</evidence>
<feature type="domain" description="Tripartite ATP-independent periplasmic transporters DctQ component" evidence="8">
    <location>
        <begin position="25"/>
        <end position="155"/>
    </location>
</feature>
<gene>
    <name evidence="9" type="ORF">KY465_01695</name>
</gene>
<dbReference type="Proteomes" id="UP001430804">
    <property type="component" value="Unassembled WGS sequence"/>
</dbReference>
<evidence type="ECO:0000313" key="9">
    <source>
        <dbReference type="EMBL" id="MBW3095986.1"/>
    </source>
</evidence>
<comment type="subcellular location">
    <subcellularLocation>
        <location evidence="7">Cell inner membrane</location>
        <topology evidence="7">Multi-pass membrane protein</topology>
    </subcellularLocation>
    <subcellularLocation>
        <location evidence="1">Cell membrane</location>
        <topology evidence="1">Multi-pass membrane protein</topology>
    </subcellularLocation>
</comment>
<keyword evidence="2 7" id="KW-0813">Transport</keyword>
<evidence type="ECO:0000256" key="5">
    <source>
        <dbReference type="ARBA" id="ARBA00022989"/>
    </source>
</evidence>
<evidence type="ECO:0000256" key="6">
    <source>
        <dbReference type="ARBA" id="ARBA00023136"/>
    </source>
</evidence>
<evidence type="ECO:0000259" key="8">
    <source>
        <dbReference type="Pfam" id="PF04290"/>
    </source>
</evidence>
<evidence type="ECO:0000256" key="3">
    <source>
        <dbReference type="ARBA" id="ARBA00022475"/>
    </source>
</evidence>
<keyword evidence="3" id="KW-1003">Cell membrane</keyword>
<keyword evidence="4 7" id="KW-0812">Transmembrane</keyword>
<name>A0ABS6WJ68_9HYPH</name>
<comment type="function">
    <text evidence="7">Part of the tripartite ATP-independent periplasmic (TRAP) transport system.</text>
</comment>
<keyword evidence="7" id="KW-0997">Cell inner membrane</keyword>
<organism evidence="9 10">
    <name type="scientific">Pseudohoeflea coraliihabitans</name>
    <dbReference type="NCBI Taxonomy" id="2860393"/>
    <lineage>
        <taxon>Bacteria</taxon>
        <taxon>Pseudomonadati</taxon>
        <taxon>Pseudomonadota</taxon>
        <taxon>Alphaproteobacteria</taxon>
        <taxon>Hyphomicrobiales</taxon>
        <taxon>Rhizobiaceae</taxon>
        <taxon>Pseudohoeflea</taxon>
    </lineage>
</organism>
<keyword evidence="6 7" id="KW-0472">Membrane</keyword>
<keyword evidence="5 7" id="KW-1133">Transmembrane helix</keyword>
<protein>
    <recommendedName>
        <fullName evidence="7">TRAP transporter small permease protein</fullName>
    </recommendedName>
</protein>
<feature type="transmembrane region" description="Helical" evidence="7">
    <location>
        <begin position="46"/>
        <end position="67"/>
    </location>
</feature>
<comment type="caution">
    <text evidence="7">Lacks conserved residue(s) required for the propagation of feature annotation.</text>
</comment>
<feature type="transmembrane region" description="Helical" evidence="7">
    <location>
        <begin position="129"/>
        <end position="151"/>
    </location>
</feature>
<dbReference type="EMBL" id="JAHWQX010000001">
    <property type="protein sequence ID" value="MBW3095986.1"/>
    <property type="molecule type" value="Genomic_DNA"/>
</dbReference>
<evidence type="ECO:0000256" key="4">
    <source>
        <dbReference type="ARBA" id="ARBA00022692"/>
    </source>
</evidence>
<comment type="caution">
    <text evidence="9">The sequence shown here is derived from an EMBL/GenBank/DDBJ whole genome shotgun (WGS) entry which is preliminary data.</text>
</comment>
<dbReference type="RefSeq" id="WP_219157784.1">
    <property type="nucleotide sequence ID" value="NZ_JAHWQX010000001.1"/>
</dbReference>
<evidence type="ECO:0000256" key="1">
    <source>
        <dbReference type="ARBA" id="ARBA00004651"/>
    </source>
</evidence>